<evidence type="ECO:0000256" key="8">
    <source>
        <dbReference type="ARBA" id="ARBA00022989"/>
    </source>
</evidence>
<dbReference type="FunFam" id="1.20.1560.10:FF:000020">
    <property type="entry name" value="ABC metal ion transporter"/>
    <property type="match status" value="1"/>
</dbReference>
<comment type="caution">
    <text evidence="12">The sequence shown here is derived from an EMBL/GenBank/DDBJ whole genome shotgun (WGS) entry which is preliminary data.</text>
</comment>
<keyword evidence="13" id="KW-1185">Reference proteome</keyword>
<dbReference type="CDD" id="cd18595">
    <property type="entry name" value="ABC_6TM_MRP1_2_3_6_D1_like"/>
    <property type="match status" value="1"/>
</dbReference>
<dbReference type="GO" id="GO:0000323">
    <property type="term" value="C:lytic vacuole"/>
    <property type="evidence" value="ECO:0007669"/>
    <property type="project" value="UniProtKB-ARBA"/>
</dbReference>
<dbReference type="InterPro" id="IPR036640">
    <property type="entry name" value="ABC1_TM_sf"/>
</dbReference>
<organism evidence="12 13">
    <name type="scientific">Nephila pilipes</name>
    <name type="common">Giant wood spider</name>
    <name type="synonym">Nephila maculata</name>
    <dbReference type="NCBI Taxonomy" id="299642"/>
    <lineage>
        <taxon>Eukaryota</taxon>
        <taxon>Metazoa</taxon>
        <taxon>Ecdysozoa</taxon>
        <taxon>Arthropoda</taxon>
        <taxon>Chelicerata</taxon>
        <taxon>Arachnida</taxon>
        <taxon>Araneae</taxon>
        <taxon>Araneomorphae</taxon>
        <taxon>Entelegynae</taxon>
        <taxon>Araneoidea</taxon>
        <taxon>Nephilidae</taxon>
        <taxon>Nephila</taxon>
    </lineage>
</organism>
<feature type="domain" description="ABC transmembrane type-1" evidence="11">
    <location>
        <begin position="121"/>
        <end position="402"/>
    </location>
</feature>
<evidence type="ECO:0000256" key="6">
    <source>
        <dbReference type="ARBA" id="ARBA00022741"/>
    </source>
</evidence>
<dbReference type="EMBL" id="BMAW01099762">
    <property type="protein sequence ID" value="GFS91620.1"/>
    <property type="molecule type" value="Genomic_DNA"/>
</dbReference>
<keyword evidence="4 10" id="KW-0812">Transmembrane</keyword>
<evidence type="ECO:0000256" key="2">
    <source>
        <dbReference type="ARBA" id="ARBA00022448"/>
    </source>
</evidence>
<evidence type="ECO:0000256" key="3">
    <source>
        <dbReference type="ARBA" id="ARBA00022554"/>
    </source>
</evidence>
<feature type="transmembrane region" description="Helical" evidence="10">
    <location>
        <begin position="157"/>
        <end position="176"/>
    </location>
</feature>
<comment type="subcellular location">
    <subcellularLocation>
        <location evidence="1">Vacuole membrane</location>
        <topology evidence="1">Multi-pass membrane protein</topology>
    </subcellularLocation>
</comment>
<dbReference type="PANTHER" id="PTHR24223:SF443">
    <property type="entry name" value="MULTIDRUG-RESISTANCE LIKE PROTEIN 1, ISOFORM I"/>
    <property type="match status" value="1"/>
</dbReference>
<reference evidence="12" key="1">
    <citation type="submission" date="2020-08" db="EMBL/GenBank/DDBJ databases">
        <title>Multicomponent nature underlies the extraordinary mechanical properties of spider dragline silk.</title>
        <authorList>
            <person name="Kono N."/>
            <person name="Nakamura H."/>
            <person name="Mori M."/>
            <person name="Yoshida Y."/>
            <person name="Ohtoshi R."/>
            <person name="Malay A.D."/>
            <person name="Moran D.A.P."/>
            <person name="Tomita M."/>
            <person name="Numata K."/>
            <person name="Arakawa K."/>
        </authorList>
    </citation>
    <scope>NUCLEOTIDE SEQUENCE</scope>
</reference>
<evidence type="ECO:0000313" key="12">
    <source>
        <dbReference type="EMBL" id="GFS91620.1"/>
    </source>
</evidence>
<keyword evidence="5" id="KW-0677">Repeat</keyword>
<feature type="transmembrane region" description="Helical" evidence="10">
    <location>
        <begin position="116"/>
        <end position="145"/>
    </location>
</feature>
<gene>
    <name evidence="12" type="primary">ABCC3</name>
    <name evidence="12" type="ORF">NPIL_305641</name>
</gene>
<evidence type="ECO:0000256" key="5">
    <source>
        <dbReference type="ARBA" id="ARBA00022737"/>
    </source>
</evidence>
<dbReference type="Pfam" id="PF00664">
    <property type="entry name" value="ABC_membrane"/>
    <property type="match status" value="1"/>
</dbReference>
<keyword evidence="9 10" id="KW-0472">Membrane</keyword>
<sequence length="430" mass="49546">MIVAETVLSFFSDPQYGLLRDAEKEEFLIEYQPFLSRLFFSWLNRIIWYGYQNLFDVDKLVPLEPKKRAAYVYQQFYNQWSKEENIAKNFLEDQGTHQNRCCRREPSLVLALLKAMWPWVLAAAVMEIICNFISLAPPVILDYLIAFIGNDEVEWHGYVYAVLLFLTTCCVTLSSVHNQNFLILAGIYPRTGLQTAIYRKVLCLSSNSRRCYTIGELCNLVSVDAQKIFELIWSMNQTWSCPMRIILLVALLWRYLGIASLAGVFVMLLIIPITTKLASKSHKLQKKQMTWKDSRLRQMSEVLNGVKVLKLFAWEIPFMKSISNIRKKEAATLRKLAFINGSIVFIWISALFLIALSSFVTFVLIDEKNILDPSTAFVSITLFNSLRTNMATVPQLITVLVQSQVSFKRVRSFLLCEELEGRSVNDETDI</sequence>
<dbReference type="PROSITE" id="PS50929">
    <property type="entry name" value="ABC_TM1F"/>
    <property type="match status" value="1"/>
</dbReference>
<evidence type="ECO:0000256" key="1">
    <source>
        <dbReference type="ARBA" id="ARBA00004128"/>
    </source>
</evidence>
<evidence type="ECO:0000256" key="4">
    <source>
        <dbReference type="ARBA" id="ARBA00022692"/>
    </source>
</evidence>
<dbReference type="SUPFAM" id="SSF90123">
    <property type="entry name" value="ABC transporter transmembrane region"/>
    <property type="match status" value="1"/>
</dbReference>
<evidence type="ECO:0000313" key="13">
    <source>
        <dbReference type="Proteomes" id="UP000887013"/>
    </source>
</evidence>
<dbReference type="PANTHER" id="PTHR24223">
    <property type="entry name" value="ATP-BINDING CASSETTE SUB-FAMILY C"/>
    <property type="match status" value="1"/>
</dbReference>
<evidence type="ECO:0000259" key="11">
    <source>
        <dbReference type="PROSITE" id="PS50929"/>
    </source>
</evidence>
<dbReference type="GO" id="GO:0140359">
    <property type="term" value="F:ABC-type transporter activity"/>
    <property type="evidence" value="ECO:0007669"/>
    <property type="project" value="InterPro"/>
</dbReference>
<keyword evidence="3" id="KW-0926">Vacuole</keyword>
<dbReference type="OrthoDB" id="6426715at2759"/>
<dbReference type="Gene3D" id="1.20.1560.10">
    <property type="entry name" value="ABC transporter type 1, transmembrane domain"/>
    <property type="match status" value="1"/>
</dbReference>
<dbReference type="InterPro" id="IPR011527">
    <property type="entry name" value="ABC1_TM_dom"/>
</dbReference>
<accession>A0A8X6TBV3</accession>
<keyword evidence="8 10" id="KW-1133">Transmembrane helix</keyword>
<proteinExistence type="predicted"/>
<evidence type="ECO:0000256" key="7">
    <source>
        <dbReference type="ARBA" id="ARBA00022840"/>
    </source>
</evidence>
<name>A0A8X6TBV3_NEPPI</name>
<dbReference type="InterPro" id="IPR050173">
    <property type="entry name" value="ABC_transporter_C-like"/>
</dbReference>
<evidence type="ECO:0000256" key="9">
    <source>
        <dbReference type="ARBA" id="ARBA00023136"/>
    </source>
</evidence>
<dbReference type="AlphaFoldDB" id="A0A8X6TBV3"/>
<keyword evidence="2" id="KW-0813">Transport</keyword>
<keyword evidence="6" id="KW-0547">Nucleotide-binding</keyword>
<dbReference type="GO" id="GO:0005774">
    <property type="term" value="C:vacuolar membrane"/>
    <property type="evidence" value="ECO:0007669"/>
    <property type="project" value="UniProtKB-SubCell"/>
</dbReference>
<feature type="transmembrane region" description="Helical" evidence="10">
    <location>
        <begin position="245"/>
        <end position="271"/>
    </location>
</feature>
<keyword evidence="7" id="KW-0067">ATP-binding</keyword>
<dbReference type="Proteomes" id="UP000887013">
    <property type="component" value="Unassembled WGS sequence"/>
</dbReference>
<feature type="transmembrane region" description="Helical" evidence="10">
    <location>
        <begin position="336"/>
        <end position="365"/>
    </location>
</feature>
<evidence type="ECO:0000256" key="10">
    <source>
        <dbReference type="SAM" id="Phobius"/>
    </source>
</evidence>
<dbReference type="GO" id="GO:0005524">
    <property type="term" value="F:ATP binding"/>
    <property type="evidence" value="ECO:0007669"/>
    <property type="project" value="UniProtKB-KW"/>
</dbReference>
<protein>
    <submittedName>
        <fullName evidence="12">Canalicular multispecific organic anion transporter 2</fullName>
    </submittedName>
</protein>
<feature type="non-terminal residue" evidence="12">
    <location>
        <position position="1"/>
    </location>
</feature>